<sequence>MSDDSLPKSYSRLLERYPEFSKALSNLG</sequence>
<name>A0A0F9CRP9_9ZZZZ</name>
<reference evidence="1" key="1">
    <citation type="journal article" date="2015" name="Nature">
        <title>Complex archaea that bridge the gap between prokaryotes and eukaryotes.</title>
        <authorList>
            <person name="Spang A."/>
            <person name="Saw J.H."/>
            <person name="Jorgensen S.L."/>
            <person name="Zaremba-Niedzwiedzka K."/>
            <person name="Martijn J."/>
            <person name="Lind A.E."/>
            <person name="van Eijk R."/>
            <person name="Schleper C."/>
            <person name="Guy L."/>
            <person name="Ettema T.J."/>
        </authorList>
    </citation>
    <scope>NUCLEOTIDE SEQUENCE</scope>
</reference>
<feature type="non-terminal residue" evidence="1">
    <location>
        <position position="28"/>
    </location>
</feature>
<organism evidence="1">
    <name type="scientific">marine sediment metagenome</name>
    <dbReference type="NCBI Taxonomy" id="412755"/>
    <lineage>
        <taxon>unclassified sequences</taxon>
        <taxon>metagenomes</taxon>
        <taxon>ecological metagenomes</taxon>
    </lineage>
</organism>
<proteinExistence type="predicted"/>
<comment type="caution">
    <text evidence="1">The sequence shown here is derived from an EMBL/GenBank/DDBJ whole genome shotgun (WGS) entry which is preliminary data.</text>
</comment>
<dbReference type="AlphaFoldDB" id="A0A0F9CRP9"/>
<evidence type="ECO:0000313" key="1">
    <source>
        <dbReference type="EMBL" id="KKL30629.1"/>
    </source>
</evidence>
<accession>A0A0F9CRP9</accession>
<dbReference type="EMBL" id="LAZR01034865">
    <property type="protein sequence ID" value="KKL30629.1"/>
    <property type="molecule type" value="Genomic_DNA"/>
</dbReference>
<protein>
    <submittedName>
        <fullName evidence="1">Uncharacterized protein</fullName>
    </submittedName>
</protein>
<gene>
    <name evidence="1" type="ORF">LCGC14_2368530</name>
</gene>